<gene>
    <name evidence="8" type="ORF">OV287_26885</name>
</gene>
<dbReference type="PANTHER" id="PTHR24286">
    <property type="entry name" value="CYTOCHROME P450 26"/>
    <property type="match status" value="1"/>
</dbReference>
<accession>A0ABT4A8X4</accession>
<dbReference type="SUPFAM" id="SSF48264">
    <property type="entry name" value="Cytochrome P450"/>
    <property type="match status" value="1"/>
</dbReference>
<evidence type="ECO:0000256" key="4">
    <source>
        <dbReference type="ARBA" id="ARBA00023002"/>
    </source>
</evidence>
<evidence type="ECO:0000313" key="8">
    <source>
        <dbReference type="EMBL" id="MCY1078106.1"/>
    </source>
</evidence>
<dbReference type="PANTHER" id="PTHR24286:SF384">
    <property type="entry name" value="P450, PUTATIVE (EUROFUNG)-RELATED"/>
    <property type="match status" value="1"/>
</dbReference>
<dbReference type="RefSeq" id="WP_267536901.1">
    <property type="nucleotide sequence ID" value="NZ_JAPNKA010000001.1"/>
</dbReference>
<dbReference type="PROSITE" id="PS00086">
    <property type="entry name" value="CYTOCHROME_P450"/>
    <property type="match status" value="1"/>
</dbReference>
<proteinExistence type="inferred from homology"/>
<dbReference type="InterPro" id="IPR017972">
    <property type="entry name" value="Cyt_P450_CS"/>
</dbReference>
<dbReference type="Proteomes" id="UP001207654">
    <property type="component" value="Unassembled WGS sequence"/>
</dbReference>
<dbReference type="InterPro" id="IPR001128">
    <property type="entry name" value="Cyt_P450"/>
</dbReference>
<keyword evidence="4 7" id="KW-0560">Oxidoreductase</keyword>
<dbReference type="Pfam" id="PF00067">
    <property type="entry name" value="p450"/>
    <property type="match status" value="1"/>
</dbReference>
<sequence>METSADISHLPLPPGSSGLPLLGETLAFIQNTGKFVEDRRLLHGDVFRSHVLGDPIVFLLGPEANRWIFAGENKYLRNRWHLAARKLLGKQSVAMLNGGDHLDRRRLLAPHFTYAAMRHFVPRIEAIVQRHCEQWLSGTQPFKAVDAVRALVFEVAIVLMMGESQVDPAYMSRLFKQWVAGLFAAVPVDLPFTAFGRGVAAEKELRAYIDSLVAEREKRTEQPPDTLGSLLSARDEQGRPLSRDAIIDELELLLFAGHDTTVTATSNLMMLLAQYPEVLERCRREQQELAEQGPLTLESLRAMPYLHQVIQEVMRFIPPIAGAFRVTTEDVSYGGYRIPKGWQVSLNIRAAHKGAPWTSPERFDPERMGPDRCEQKPQGAYIPFGGGPRVCVGQHFAMVEMAAVAALLLRDYQWELVPGQDLSPIPFPIPLPRDGLLVRFSRR</sequence>
<reference evidence="8 9" key="1">
    <citation type="submission" date="2022-11" db="EMBL/GenBank/DDBJ databases">
        <title>Minimal conservation of predation-associated metabolite biosynthetic gene clusters underscores biosynthetic potential of Myxococcota including descriptions for ten novel species: Archangium lansinium sp. nov., Myxococcus landrumus sp. nov., Nannocystis bai.</title>
        <authorList>
            <person name="Ahearne A."/>
            <person name="Stevens C."/>
            <person name="Phillips K."/>
        </authorList>
    </citation>
    <scope>NUCLEOTIDE SEQUENCE [LARGE SCALE GENOMIC DNA]</scope>
    <source>
        <strain evidence="8 9">MIWBW</strain>
    </source>
</reference>
<dbReference type="PRINTS" id="PR00465">
    <property type="entry name" value="EP450IV"/>
</dbReference>
<organism evidence="8 9">
    <name type="scientific">Archangium lansingense</name>
    <dbReference type="NCBI Taxonomy" id="2995310"/>
    <lineage>
        <taxon>Bacteria</taxon>
        <taxon>Pseudomonadati</taxon>
        <taxon>Myxococcota</taxon>
        <taxon>Myxococcia</taxon>
        <taxon>Myxococcales</taxon>
        <taxon>Cystobacterineae</taxon>
        <taxon>Archangiaceae</taxon>
        <taxon>Archangium</taxon>
    </lineage>
</organism>
<name>A0ABT4A8X4_9BACT</name>
<keyword evidence="6 7" id="KW-0503">Monooxygenase</keyword>
<evidence type="ECO:0000256" key="1">
    <source>
        <dbReference type="ARBA" id="ARBA00010617"/>
    </source>
</evidence>
<evidence type="ECO:0000256" key="2">
    <source>
        <dbReference type="ARBA" id="ARBA00022617"/>
    </source>
</evidence>
<protein>
    <submittedName>
        <fullName evidence="8">Cytochrome P450</fullName>
    </submittedName>
</protein>
<comment type="similarity">
    <text evidence="1 7">Belongs to the cytochrome P450 family.</text>
</comment>
<keyword evidence="5 7" id="KW-0408">Iron</keyword>
<evidence type="ECO:0000256" key="6">
    <source>
        <dbReference type="ARBA" id="ARBA00023033"/>
    </source>
</evidence>
<dbReference type="EMBL" id="JAPNKA010000001">
    <property type="protein sequence ID" value="MCY1078106.1"/>
    <property type="molecule type" value="Genomic_DNA"/>
</dbReference>
<dbReference type="PRINTS" id="PR00385">
    <property type="entry name" value="P450"/>
</dbReference>
<dbReference type="InterPro" id="IPR002403">
    <property type="entry name" value="Cyt_P450_E_grp-IV"/>
</dbReference>
<keyword evidence="3 7" id="KW-0479">Metal-binding</keyword>
<comment type="caution">
    <text evidence="8">The sequence shown here is derived from an EMBL/GenBank/DDBJ whole genome shotgun (WGS) entry which is preliminary data.</text>
</comment>
<evidence type="ECO:0000256" key="3">
    <source>
        <dbReference type="ARBA" id="ARBA00022723"/>
    </source>
</evidence>
<keyword evidence="9" id="KW-1185">Reference proteome</keyword>
<evidence type="ECO:0000256" key="5">
    <source>
        <dbReference type="ARBA" id="ARBA00023004"/>
    </source>
</evidence>
<evidence type="ECO:0000256" key="7">
    <source>
        <dbReference type="RuleBase" id="RU000461"/>
    </source>
</evidence>
<keyword evidence="2 7" id="KW-0349">Heme</keyword>
<dbReference type="Gene3D" id="1.10.630.10">
    <property type="entry name" value="Cytochrome P450"/>
    <property type="match status" value="1"/>
</dbReference>
<evidence type="ECO:0000313" key="9">
    <source>
        <dbReference type="Proteomes" id="UP001207654"/>
    </source>
</evidence>
<dbReference type="InterPro" id="IPR036396">
    <property type="entry name" value="Cyt_P450_sf"/>
</dbReference>